<accession>K1W7Y4</accession>
<dbReference type="EMBL" id="JH921451">
    <property type="protein sequence ID" value="EKD13240.1"/>
    <property type="molecule type" value="Genomic_DNA"/>
</dbReference>
<sequence>MGGNAFLTHSPPLRTPRMPFAIYRLILENALAILRQNFTRVAAPLEAPSKPDYGDVDILVSSPLSPARNPSVKPKAEVAELIARDLGARAWIPGQRSQEMNFAVPWPRSDDGEEGEDAAGGGEERYVQLDLHVLESEKEFKWHLFRAAHGDLWNILGSTIRRFGLTVNDKGMFLRIPSIEAFDRKKALVYLTDDSDAILDFLGLESARWWKQFGSIEEMFEYAAGCRLFRVKPEKEEGELEGDVMLDEGRQEGGEAGKKKLKHNDRQRMSKRPIFAMWMEEFIPKCRAEGRFLEMKTTREQIQQEALQTFGGREEFEKREREWKLEKHKDQMWRTVIKGTVPQDLDPVVRGATCRYFKGILMDGDILWHGEVPKAAERNEDGFWDLGAVQAFVESNIEEAQRLGMEWQQARAMASMRAKAEKKAIAMAEANHERPPEDAMVPI</sequence>
<evidence type="ECO:0000313" key="1">
    <source>
        <dbReference type="EMBL" id="EKD13240.1"/>
    </source>
</evidence>
<organism evidence="1 2">
    <name type="scientific">Marssonina brunnea f. sp. multigermtubi (strain MB_m1)</name>
    <name type="common">Marssonina leaf spot fungus</name>
    <dbReference type="NCBI Taxonomy" id="1072389"/>
    <lineage>
        <taxon>Eukaryota</taxon>
        <taxon>Fungi</taxon>
        <taxon>Dikarya</taxon>
        <taxon>Ascomycota</taxon>
        <taxon>Pezizomycotina</taxon>
        <taxon>Leotiomycetes</taxon>
        <taxon>Helotiales</taxon>
        <taxon>Drepanopezizaceae</taxon>
        <taxon>Drepanopeziza</taxon>
    </lineage>
</organism>
<name>K1W7Y4_MARBU</name>
<dbReference type="OrthoDB" id="4708870at2759"/>
<dbReference type="AlphaFoldDB" id="K1W7Y4"/>
<reference evidence="1 2" key="1">
    <citation type="journal article" date="2012" name="BMC Genomics">
        <title>Sequencing the genome of Marssonina brunnea reveals fungus-poplar co-evolution.</title>
        <authorList>
            <person name="Zhu S."/>
            <person name="Cao Y.-Z."/>
            <person name="Jiang C."/>
            <person name="Tan B.-Y."/>
            <person name="Wang Z."/>
            <person name="Feng S."/>
            <person name="Zhang L."/>
            <person name="Su X.-H."/>
            <person name="Brejova B."/>
            <person name="Vinar T."/>
            <person name="Xu M."/>
            <person name="Wang M.-X."/>
            <person name="Zhang S.-G."/>
            <person name="Huang M.-R."/>
            <person name="Wu R."/>
            <person name="Zhou Y."/>
        </authorList>
    </citation>
    <scope>NUCLEOTIDE SEQUENCE [LARGE SCALE GENOMIC DNA]</scope>
    <source>
        <strain evidence="1 2">MB_m1</strain>
    </source>
</reference>
<dbReference type="RefSeq" id="XP_007296572.1">
    <property type="nucleotide sequence ID" value="XM_007296510.1"/>
</dbReference>
<dbReference type="Proteomes" id="UP000006753">
    <property type="component" value="Unassembled WGS sequence"/>
</dbReference>
<protein>
    <submittedName>
        <fullName evidence="1">Uncharacterized protein</fullName>
    </submittedName>
</protein>
<keyword evidence="2" id="KW-1185">Reference proteome</keyword>
<evidence type="ECO:0000313" key="2">
    <source>
        <dbReference type="Proteomes" id="UP000006753"/>
    </source>
</evidence>
<dbReference type="GeneID" id="18764618"/>
<dbReference type="OMA" id="LFEWTRF"/>
<dbReference type="InParanoid" id="K1W7Y4"/>
<dbReference type="KEGG" id="mbe:MBM_08683"/>
<dbReference type="eggNOG" id="ENOG502S1AX">
    <property type="taxonomic scope" value="Eukaryota"/>
</dbReference>
<proteinExistence type="predicted"/>
<gene>
    <name evidence="1" type="ORF">MBM_08683</name>
</gene>
<dbReference type="HOGENOM" id="CLU_032494_1_0_1"/>